<keyword evidence="1" id="KW-0812">Transmembrane</keyword>
<keyword evidence="3" id="KW-1185">Reference proteome</keyword>
<evidence type="ECO:0008006" key="4">
    <source>
        <dbReference type="Google" id="ProtNLM"/>
    </source>
</evidence>
<gene>
    <name evidence="2" type="ORF">KSZ_73630</name>
</gene>
<evidence type="ECO:0000313" key="2">
    <source>
        <dbReference type="EMBL" id="GHO89357.1"/>
    </source>
</evidence>
<sequence>MKDRYPNPQSFNLPLCPMSARCVRYFDEIEALRAQAAPNLFGVVGNVRDKEQIDLLQEHINTCKTCQATMATVRKQRGQQRQALQMFLVEGEAIVPSTTVSILATLRSEPHPTFSNATDVVREVEAPAVKPSIYKKKIPPSSRGPRKNVGFAFALVAAAVLIVASMQLFAHFVHQSGTQSSQVSSTKYARKKVVKSTSPLLASVHKTNTWSSVVMTHPSDDGKNLIVENYDPVHKKAIPLFIAANTAAVDGVSHSGDNLIYHIYDRNSQQTTYVFLSGEQYYFNGHGLNAVWSTDDSNVFLATDDGSLWKVDMKDHNKDPKKLPQTIQADNLAFYRNHFLYYIRAQSLYRINVDDDQSQEQLVVSQADSKVFWMDPISDNIYYVKKNVVAQQDIYMHQGDTPPSDDYVVQSNGTPIGYTRDAANVWSIIYVSWNQGTGGFDLKKTSSSEILLSNIVGGQAKALCTSAPSDGAICDNSLALSPTGHQLLVGGTNSAQVYQLWSIDLDTKTRTPLTPPGRQGPLQLIGWDKLLAN</sequence>
<reference evidence="2 3" key="1">
    <citation type="journal article" date="2021" name="Int. J. Syst. Evol. Microbiol.">
        <title>Reticulibacter mediterranei gen. nov., sp. nov., within the new family Reticulibacteraceae fam. nov., and Ktedonospora formicarum gen. nov., sp. nov., Ktedonobacter robiniae sp. nov., Dictyobacter formicarum sp. nov. and Dictyobacter arantiisoli sp. nov., belonging to the class Ktedonobacteria.</title>
        <authorList>
            <person name="Yabe S."/>
            <person name="Zheng Y."/>
            <person name="Wang C.M."/>
            <person name="Sakai Y."/>
            <person name="Abe K."/>
            <person name="Yokota A."/>
            <person name="Donadio S."/>
            <person name="Cavaletti L."/>
            <person name="Monciardini P."/>
        </authorList>
    </citation>
    <scope>NUCLEOTIDE SEQUENCE [LARGE SCALE GENOMIC DNA]</scope>
    <source>
        <strain evidence="2 3">SOSP1-9</strain>
    </source>
</reference>
<keyword evidence="1" id="KW-0472">Membrane</keyword>
<dbReference type="SUPFAM" id="SSF82171">
    <property type="entry name" value="DPP6 N-terminal domain-like"/>
    <property type="match status" value="1"/>
</dbReference>
<dbReference type="EMBL" id="BNJJ01000035">
    <property type="protein sequence ID" value="GHO89357.1"/>
    <property type="molecule type" value="Genomic_DNA"/>
</dbReference>
<organism evidence="2 3">
    <name type="scientific">Dictyobacter formicarum</name>
    <dbReference type="NCBI Taxonomy" id="2778368"/>
    <lineage>
        <taxon>Bacteria</taxon>
        <taxon>Bacillati</taxon>
        <taxon>Chloroflexota</taxon>
        <taxon>Ktedonobacteria</taxon>
        <taxon>Ktedonobacterales</taxon>
        <taxon>Dictyobacteraceae</taxon>
        <taxon>Dictyobacter</taxon>
    </lineage>
</organism>
<dbReference type="Proteomes" id="UP000635565">
    <property type="component" value="Unassembled WGS sequence"/>
</dbReference>
<comment type="caution">
    <text evidence="2">The sequence shown here is derived from an EMBL/GenBank/DDBJ whole genome shotgun (WGS) entry which is preliminary data.</text>
</comment>
<accession>A0ABQ3VSV0</accession>
<proteinExistence type="predicted"/>
<name>A0ABQ3VSV0_9CHLR</name>
<evidence type="ECO:0000313" key="3">
    <source>
        <dbReference type="Proteomes" id="UP000635565"/>
    </source>
</evidence>
<dbReference type="RefSeq" id="WP_201366883.1">
    <property type="nucleotide sequence ID" value="NZ_BNJJ01000035.1"/>
</dbReference>
<protein>
    <recommendedName>
        <fullName evidence="4">Zinc-finger domain-containing protein</fullName>
    </recommendedName>
</protein>
<evidence type="ECO:0000256" key="1">
    <source>
        <dbReference type="SAM" id="Phobius"/>
    </source>
</evidence>
<keyword evidence="1" id="KW-1133">Transmembrane helix</keyword>
<feature type="transmembrane region" description="Helical" evidence="1">
    <location>
        <begin position="149"/>
        <end position="170"/>
    </location>
</feature>